<evidence type="ECO:0000313" key="1">
    <source>
        <dbReference type="EMBL" id="KAK3078876.1"/>
    </source>
</evidence>
<name>A0ACC3DQR7_9PEZI</name>
<evidence type="ECO:0000313" key="2">
    <source>
        <dbReference type="Proteomes" id="UP001186974"/>
    </source>
</evidence>
<gene>
    <name evidence="1" type="ORF">LTS18_006394</name>
</gene>
<reference evidence="1" key="1">
    <citation type="submission" date="2024-09" db="EMBL/GenBank/DDBJ databases">
        <title>Black Yeasts Isolated from many extreme environments.</title>
        <authorList>
            <person name="Coleine C."/>
            <person name="Stajich J.E."/>
            <person name="Selbmann L."/>
        </authorList>
    </citation>
    <scope>NUCLEOTIDE SEQUENCE</scope>
    <source>
        <strain evidence="1">CCFEE 5737</strain>
    </source>
</reference>
<comment type="caution">
    <text evidence="1">The sequence shown here is derived from an EMBL/GenBank/DDBJ whole genome shotgun (WGS) entry which is preliminary data.</text>
</comment>
<proteinExistence type="predicted"/>
<dbReference type="EMBL" id="JAWDJW010001546">
    <property type="protein sequence ID" value="KAK3078876.1"/>
    <property type="molecule type" value="Genomic_DNA"/>
</dbReference>
<organism evidence="1 2">
    <name type="scientific">Coniosporium uncinatum</name>
    <dbReference type="NCBI Taxonomy" id="93489"/>
    <lineage>
        <taxon>Eukaryota</taxon>
        <taxon>Fungi</taxon>
        <taxon>Dikarya</taxon>
        <taxon>Ascomycota</taxon>
        <taxon>Pezizomycotina</taxon>
        <taxon>Dothideomycetes</taxon>
        <taxon>Dothideomycetes incertae sedis</taxon>
        <taxon>Coniosporium</taxon>
    </lineage>
</organism>
<protein>
    <submittedName>
        <fullName evidence="1">Uncharacterized protein</fullName>
    </submittedName>
</protein>
<keyword evidence="2" id="KW-1185">Reference proteome</keyword>
<sequence>MNVASDLDGGNLFDRSNVTLHHSAQMDVDKSDDDSEHIEKRLKLYRPPSEPSMSVHSRSSNGSQQTTASQPQYIYSGRTKRKIKPGQNFKEAVAFGDIKPKNALSKILHRPQTSDGKEAHNAQSNHSYGYPT</sequence>
<accession>A0ACC3DQR7</accession>
<dbReference type="Proteomes" id="UP001186974">
    <property type="component" value="Unassembled WGS sequence"/>
</dbReference>